<comment type="caution">
    <text evidence="4">The sequence shown here is derived from an EMBL/GenBank/DDBJ whole genome shotgun (WGS) entry which is preliminary data.</text>
</comment>
<keyword evidence="2" id="KW-0378">Hydrolase</keyword>
<comment type="cofactor">
    <cofactor evidence="1">
        <name>Mg(2+)</name>
        <dbReference type="ChEBI" id="CHEBI:18420"/>
    </cofactor>
</comment>
<evidence type="ECO:0000259" key="3">
    <source>
        <dbReference type="PROSITE" id="PS51462"/>
    </source>
</evidence>
<dbReference type="PANTHER" id="PTHR43046">
    <property type="entry name" value="GDP-MANNOSE MANNOSYL HYDROLASE"/>
    <property type="match status" value="1"/>
</dbReference>
<reference evidence="4 5" key="1">
    <citation type="submission" date="2017-07" db="EMBL/GenBank/DDBJ databases">
        <title>Paenibacillus herberti R33 genome sequencing and assembly.</title>
        <authorList>
            <person name="Su W."/>
        </authorList>
    </citation>
    <scope>NUCLEOTIDE SEQUENCE [LARGE SCALE GENOMIC DNA]</scope>
    <source>
        <strain evidence="4 5">R33</strain>
    </source>
</reference>
<dbReference type="PROSITE" id="PS00893">
    <property type="entry name" value="NUDIX_BOX"/>
    <property type="match status" value="1"/>
</dbReference>
<feature type="domain" description="Nudix hydrolase" evidence="3">
    <location>
        <begin position="1"/>
        <end position="106"/>
    </location>
</feature>
<dbReference type="Gene3D" id="3.90.79.10">
    <property type="entry name" value="Nucleoside Triphosphate Pyrophosphohydrolase"/>
    <property type="match status" value="1"/>
</dbReference>
<evidence type="ECO:0000256" key="1">
    <source>
        <dbReference type="ARBA" id="ARBA00001946"/>
    </source>
</evidence>
<dbReference type="PANTHER" id="PTHR43046:SF2">
    <property type="entry name" value="8-OXO-DGTP DIPHOSPHATASE-RELATED"/>
    <property type="match status" value="1"/>
</dbReference>
<gene>
    <name evidence="4" type="ORF">CGZ75_24215</name>
</gene>
<dbReference type="InterPro" id="IPR000086">
    <property type="entry name" value="NUDIX_hydrolase_dom"/>
</dbReference>
<name>A0A229NSV3_9BACL</name>
<dbReference type="Pfam" id="PF00293">
    <property type="entry name" value="NUDIX"/>
    <property type="match status" value="1"/>
</dbReference>
<protein>
    <recommendedName>
        <fullName evidence="3">Nudix hydrolase domain-containing protein</fullName>
    </recommendedName>
</protein>
<organism evidence="4 5">
    <name type="scientific">Paenibacillus herberti</name>
    <dbReference type="NCBI Taxonomy" id="1619309"/>
    <lineage>
        <taxon>Bacteria</taxon>
        <taxon>Bacillati</taxon>
        <taxon>Bacillota</taxon>
        <taxon>Bacilli</taxon>
        <taxon>Bacillales</taxon>
        <taxon>Paenibacillaceae</taxon>
        <taxon>Paenibacillus</taxon>
    </lineage>
</organism>
<sequence length="127" mass="14282">MPGGSLEPGESMEEVARRELFEETGLLAGNIALFNVFSDKELYYQYPHGDEVYNVVAAYICHEYKGNLIKNESEVRDLKFFNTHEIPKEINPPDKPIIDIYLKMFGEGGLGKHDGTKLVDVADSGEK</sequence>
<dbReference type="EMBL" id="NMUQ01000005">
    <property type="protein sequence ID" value="OXM12981.1"/>
    <property type="molecule type" value="Genomic_DNA"/>
</dbReference>
<evidence type="ECO:0000313" key="5">
    <source>
        <dbReference type="Proteomes" id="UP000215145"/>
    </source>
</evidence>
<keyword evidence="5" id="KW-1185">Reference proteome</keyword>
<dbReference type="InterPro" id="IPR020084">
    <property type="entry name" value="NUDIX_hydrolase_CS"/>
</dbReference>
<dbReference type="SUPFAM" id="SSF55811">
    <property type="entry name" value="Nudix"/>
    <property type="match status" value="1"/>
</dbReference>
<dbReference type="AlphaFoldDB" id="A0A229NSV3"/>
<evidence type="ECO:0000313" key="4">
    <source>
        <dbReference type="EMBL" id="OXM12981.1"/>
    </source>
</evidence>
<dbReference type="PROSITE" id="PS51462">
    <property type="entry name" value="NUDIX"/>
    <property type="match status" value="1"/>
</dbReference>
<dbReference type="GO" id="GO:0016787">
    <property type="term" value="F:hydrolase activity"/>
    <property type="evidence" value="ECO:0007669"/>
    <property type="project" value="UniProtKB-KW"/>
</dbReference>
<evidence type="ECO:0000256" key="2">
    <source>
        <dbReference type="ARBA" id="ARBA00022801"/>
    </source>
</evidence>
<dbReference type="Proteomes" id="UP000215145">
    <property type="component" value="Unassembled WGS sequence"/>
</dbReference>
<proteinExistence type="predicted"/>
<dbReference type="InterPro" id="IPR015797">
    <property type="entry name" value="NUDIX_hydrolase-like_dom_sf"/>
</dbReference>
<accession>A0A229NSV3</accession>